<dbReference type="AlphaFoldDB" id="A0A5J9U1A4"/>
<keyword evidence="2" id="KW-1185">Reference proteome</keyword>
<dbReference type="Gramene" id="TVU17472">
    <property type="protein sequence ID" value="TVU17472"/>
    <property type="gene ID" value="EJB05_33510"/>
</dbReference>
<accession>A0A5J9U1A4</accession>
<dbReference type="InterPro" id="IPR039266">
    <property type="entry name" value="EN-1/SPM"/>
</dbReference>
<dbReference type="PANTHER" id="PTHR33157">
    <property type="entry name" value="AUTONOMOUS TRANSPOSABLE ELEMENT EN-1 MOSAIC PROTEIN-RELATED"/>
    <property type="match status" value="1"/>
</dbReference>
<protein>
    <submittedName>
        <fullName evidence="1">Uncharacterized protein</fullName>
    </submittedName>
</protein>
<dbReference type="PANTHER" id="PTHR33157:SF12">
    <property type="entry name" value="TRANSPOSASE TNP1_EN_SPM-LIKE DOMAIN-CONTAINING PROTEIN"/>
    <property type="match status" value="1"/>
</dbReference>
<sequence length="211" mass="23563">MHNACRERRLMMPGAAHHQGNLSLDEYAERWVCRERCLMMPGAAHHQGNLSLDEYAERWSVSHGGQAITSFQAFALSHKGKATSDVQYNPEDHPSAYSNPTAYSSLSSYSEVAKEVHGPDIDPSTHDVDGEVVMRVGGGKKHGRYYLGDSTLDMASTPTFSQIRARRTSDGPTIRSRPTTAHLATQAVEVQLKNERKKWEELEARVAEQQR</sequence>
<organism evidence="1 2">
    <name type="scientific">Eragrostis curvula</name>
    <name type="common">weeping love grass</name>
    <dbReference type="NCBI Taxonomy" id="38414"/>
    <lineage>
        <taxon>Eukaryota</taxon>
        <taxon>Viridiplantae</taxon>
        <taxon>Streptophyta</taxon>
        <taxon>Embryophyta</taxon>
        <taxon>Tracheophyta</taxon>
        <taxon>Spermatophyta</taxon>
        <taxon>Magnoliopsida</taxon>
        <taxon>Liliopsida</taxon>
        <taxon>Poales</taxon>
        <taxon>Poaceae</taxon>
        <taxon>PACMAD clade</taxon>
        <taxon>Chloridoideae</taxon>
        <taxon>Eragrostideae</taxon>
        <taxon>Eragrostidinae</taxon>
        <taxon>Eragrostis</taxon>
    </lineage>
</organism>
<reference evidence="1 2" key="1">
    <citation type="journal article" date="2019" name="Sci. Rep.">
        <title>A high-quality genome of Eragrostis curvula grass provides insights into Poaceae evolution and supports new strategies to enhance forage quality.</title>
        <authorList>
            <person name="Carballo J."/>
            <person name="Santos B.A.C.M."/>
            <person name="Zappacosta D."/>
            <person name="Garbus I."/>
            <person name="Selva J.P."/>
            <person name="Gallo C.A."/>
            <person name="Diaz A."/>
            <person name="Albertini E."/>
            <person name="Caccamo M."/>
            <person name="Echenique V."/>
        </authorList>
    </citation>
    <scope>NUCLEOTIDE SEQUENCE [LARGE SCALE GENOMIC DNA]</scope>
    <source>
        <strain evidence="2">cv. Victoria</strain>
        <tissue evidence="1">Leaf</tissue>
    </source>
</reference>
<feature type="non-terminal residue" evidence="1">
    <location>
        <position position="1"/>
    </location>
</feature>
<gene>
    <name evidence="1" type="ORF">EJB05_33510</name>
</gene>
<dbReference type="OrthoDB" id="686875at2759"/>
<dbReference type="Proteomes" id="UP000324897">
    <property type="component" value="Chromosome 7"/>
</dbReference>
<evidence type="ECO:0000313" key="2">
    <source>
        <dbReference type="Proteomes" id="UP000324897"/>
    </source>
</evidence>
<dbReference type="GO" id="GO:0032196">
    <property type="term" value="P:transposition"/>
    <property type="evidence" value="ECO:0007669"/>
    <property type="project" value="InterPro"/>
</dbReference>
<proteinExistence type="predicted"/>
<evidence type="ECO:0000313" key="1">
    <source>
        <dbReference type="EMBL" id="TVU17472.1"/>
    </source>
</evidence>
<dbReference type="EMBL" id="RWGY01000029">
    <property type="protein sequence ID" value="TVU17472.1"/>
    <property type="molecule type" value="Genomic_DNA"/>
</dbReference>
<comment type="caution">
    <text evidence="1">The sequence shown here is derived from an EMBL/GenBank/DDBJ whole genome shotgun (WGS) entry which is preliminary data.</text>
</comment>
<name>A0A5J9U1A4_9POAL</name>